<organism evidence="13 14">
    <name type="scientific">Propioniciclava sinopodophylli</name>
    <dbReference type="NCBI Taxonomy" id="1837344"/>
    <lineage>
        <taxon>Bacteria</taxon>
        <taxon>Bacillati</taxon>
        <taxon>Actinomycetota</taxon>
        <taxon>Actinomycetes</taxon>
        <taxon>Propionibacteriales</taxon>
        <taxon>Propionibacteriaceae</taxon>
        <taxon>Propioniciclava</taxon>
    </lineage>
</organism>
<dbReference type="FunFam" id="3.40.640.10:FF:000010">
    <property type="entry name" value="Phosphoserine aminotransferase"/>
    <property type="match status" value="1"/>
</dbReference>
<dbReference type="InterPro" id="IPR022278">
    <property type="entry name" value="Pser_aminoTfrase"/>
</dbReference>
<gene>
    <name evidence="11 13" type="primary">serC</name>
    <name evidence="13" type="ORF">ET989_04980</name>
</gene>
<evidence type="ECO:0000256" key="8">
    <source>
        <dbReference type="ARBA" id="ARBA00023299"/>
    </source>
</evidence>
<keyword evidence="5 11" id="KW-0028">Amino-acid biosynthesis</keyword>
<evidence type="ECO:0000256" key="5">
    <source>
        <dbReference type="ARBA" id="ARBA00022605"/>
    </source>
</evidence>
<comment type="caution">
    <text evidence="11">Lacks conserved residue(s) required for the propagation of feature annotation.</text>
</comment>
<dbReference type="UniPathway" id="UPA00244">
    <property type="reaction ID" value="UER00311"/>
</dbReference>
<dbReference type="NCBIfam" id="TIGR01364">
    <property type="entry name" value="serC_1"/>
    <property type="match status" value="1"/>
</dbReference>
<comment type="similarity">
    <text evidence="3 11">Belongs to the class-V pyridoxal-phosphate-dependent aminotransferase family. SerC subfamily.</text>
</comment>
<dbReference type="AlphaFoldDB" id="A0A4Q9KFD1"/>
<dbReference type="GO" id="GO:0005737">
    <property type="term" value="C:cytoplasm"/>
    <property type="evidence" value="ECO:0007669"/>
    <property type="project" value="UniProtKB-SubCell"/>
</dbReference>
<evidence type="ECO:0000313" key="14">
    <source>
        <dbReference type="Proteomes" id="UP000292373"/>
    </source>
</evidence>
<reference evidence="13 14" key="1">
    <citation type="submission" date="2019-01" db="EMBL/GenBank/DDBJ databases">
        <title>Lactibacter flavus gen. nov., sp. nov., a novel bacterium of the family Propionibacteriaceae isolated from raw milk and dairy products.</title>
        <authorList>
            <person name="Huptas C."/>
            <person name="Wenning M."/>
            <person name="Breitenwieser F."/>
            <person name="Doll E."/>
            <person name="Von Neubeck M."/>
            <person name="Busse H.-J."/>
            <person name="Scherer S."/>
        </authorList>
    </citation>
    <scope>NUCLEOTIDE SEQUENCE [LARGE SCALE GENOMIC DNA]</scope>
    <source>
        <strain evidence="13 14">KCTC 33808</strain>
    </source>
</reference>
<sequence>MRVHNFSAGPAMLPTDVLTRAQSELLDWGSSGMSVMEVSHRSKAFVACASQTEASLREVMGISDEYACLFLQGGALGMFAATPLNLSAAGDTIAFLNTGDWSKKAIAEAKKYADVAVVADTAASNFTTLPAPGSYEVPAGAAYLHYTPNETIRGLEFDHVPAADAPVVADMSSSILSRPVDVDAHGVIYAGAQKNMGPSGLVVVVVRRDLLGRPRTETPTVWDWTVQAEADSMINTPPTFGLYLLGLTLDWVKASGGLEGMAARNREKAELLYGFIDASPFYSNPVTPAYRSWMNVPFLLADPELDKQFVSEAEEAGLTNLAGHRSVGGMRASLYNAMPLDGVQALVDFMKGFERTHG</sequence>
<accession>A0A4Q9KFD1</accession>
<evidence type="ECO:0000256" key="10">
    <source>
        <dbReference type="ARBA" id="ARBA00049007"/>
    </source>
</evidence>
<evidence type="ECO:0000259" key="12">
    <source>
        <dbReference type="Pfam" id="PF00266"/>
    </source>
</evidence>
<keyword evidence="11" id="KW-0963">Cytoplasm</keyword>
<keyword evidence="14" id="KW-1185">Reference proteome</keyword>
<feature type="domain" description="Aminotransferase class V" evidence="12">
    <location>
        <begin position="4"/>
        <end position="346"/>
    </location>
</feature>
<feature type="binding site" evidence="11">
    <location>
        <begin position="235"/>
        <end position="236"/>
    </location>
    <ligand>
        <name>pyridoxal 5'-phosphate</name>
        <dbReference type="ChEBI" id="CHEBI:597326"/>
    </ligand>
</feature>
<dbReference type="PIRSF" id="PIRSF000525">
    <property type="entry name" value="SerC"/>
    <property type="match status" value="1"/>
</dbReference>
<dbReference type="Gene3D" id="3.90.1150.10">
    <property type="entry name" value="Aspartate Aminotransferase, domain 1"/>
    <property type="match status" value="1"/>
</dbReference>
<name>A0A4Q9KFD1_9ACTN</name>
<comment type="pathway">
    <text evidence="2 11">Amino-acid biosynthesis; L-serine biosynthesis; L-serine from 3-phospho-D-glycerate: step 2/3.</text>
</comment>
<comment type="catalytic activity">
    <reaction evidence="10 11">
        <text>O-phospho-L-serine + 2-oxoglutarate = 3-phosphooxypyruvate + L-glutamate</text>
        <dbReference type="Rhea" id="RHEA:14329"/>
        <dbReference type="ChEBI" id="CHEBI:16810"/>
        <dbReference type="ChEBI" id="CHEBI:18110"/>
        <dbReference type="ChEBI" id="CHEBI:29985"/>
        <dbReference type="ChEBI" id="CHEBI:57524"/>
        <dbReference type="EC" id="2.6.1.52"/>
    </reaction>
</comment>
<comment type="catalytic activity">
    <reaction evidence="9 11">
        <text>4-(phosphooxy)-L-threonine + 2-oxoglutarate = (R)-3-hydroxy-2-oxo-4-phosphooxybutanoate + L-glutamate</text>
        <dbReference type="Rhea" id="RHEA:16573"/>
        <dbReference type="ChEBI" id="CHEBI:16810"/>
        <dbReference type="ChEBI" id="CHEBI:29985"/>
        <dbReference type="ChEBI" id="CHEBI:58452"/>
        <dbReference type="ChEBI" id="CHEBI:58538"/>
        <dbReference type="EC" id="2.6.1.52"/>
    </reaction>
</comment>
<keyword evidence="7 11" id="KW-0663">Pyridoxal phosphate</keyword>
<evidence type="ECO:0000256" key="4">
    <source>
        <dbReference type="ARBA" id="ARBA00022576"/>
    </source>
</evidence>
<dbReference type="NCBIfam" id="NF003764">
    <property type="entry name" value="PRK05355.1"/>
    <property type="match status" value="1"/>
</dbReference>
<feature type="modified residue" description="N6-(pyridoxal phosphate)lysine" evidence="11">
    <location>
        <position position="194"/>
    </location>
</feature>
<dbReference type="InterPro" id="IPR015422">
    <property type="entry name" value="PyrdxlP-dep_Trfase_small"/>
</dbReference>
<evidence type="ECO:0000256" key="11">
    <source>
        <dbReference type="HAMAP-Rule" id="MF_00160"/>
    </source>
</evidence>
<dbReference type="Proteomes" id="UP000292373">
    <property type="component" value="Unassembled WGS sequence"/>
</dbReference>
<evidence type="ECO:0000256" key="2">
    <source>
        <dbReference type="ARBA" id="ARBA00005099"/>
    </source>
</evidence>
<dbReference type="FunFam" id="3.90.1150.10:FF:000006">
    <property type="entry name" value="Phosphoserine aminotransferase"/>
    <property type="match status" value="1"/>
</dbReference>
<dbReference type="PANTHER" id="PTHR43247">
    <property type="entry name" value="PHOSPHOSERINE AMINOTRANSFERASE"/>
    <property type="match status" value="1"/>
</dbReference>
<dbReference type="UniPathway" id="UPA00135">
    <property type="reaction ID" value="UER00197"/>
</dbReference>
<evidence type="ECO:0000256" key="3">
    <source>
        <dbReference type="ARBA" id="ARBA00006904"/>
    </source>
</evidence>
<evidence type="ECO:0000256" key="1">
    <source>
        <dbReference type="ARBA" id="ARBA00003483"/>
    </source>
</evidence>
<dbReference type="EMBL" id="SDMQ01000003">
    <property type="protein sequence ID" value="TBT86664.1"/>
    <property type="molecule type" value="Genomic_DNA"/>
</dbReference>
<dbReference type="RefSeq" id="WP_131167447.1">
    <property type="nucleotide sequence ID" value="NZ_SDMQ01000003.1"/>
</dbReference>
<protein>
    <recommendedName>
        <fullName evidence="11">Phosphoserine aminotransferase</fullName>
        <ecNumber evidence="11">2.6.1.52</ecNumber>
    </recommendedName>
    <alternativeName>
        <fullName evidence="11">Phosphohydroxythreonine aminotransferase</fullName>
        <shortName evidence="11">PSAT</shortName>
    </alternativeName>
</protein>
<feature type="binding site" evidence="11">
    <location>
        <position position="151"/>
    </location>
    <ligand>
        <name>pyridoxal 5'-phosphate</name>
        <dbReference type="ChEBI" id="CHEBI:597326"/>
    </ligand>
</feature>
<comment type="function">
    <text evidence="1 11">Catalyzes the reversible conversion of 3-phosphohydroxypyruvate to phosphoserine and of 3-hydroxy-2-oxo-4-phosphonooxybutanoate to phosphohydroxythreonine.</text>
</comment>
<dbReference type="Gene3D" id="3.40.640.10">
    <property type="entry name" value="Type I PLP-dependent aspartate aminotransferase-like (Major domain)"/>
    <property type="match status" value="1"/>
</dbReference>
<dbReference type="SUPFAM" id="SSF53383">
    <property type="entry name" value="PLP-dependent transferases"/>
    <property type="match status" value="1"/>
</dbReference>
<keyword evidence="4 11" id="KW-0032">Aminotransferase</keyword>
<comment type="pathway">
    <text evidence="11">Cofactor biosynthesis; pyridoxine 5'-phosphate biosynthesis; pyridoxine 5'-phosphate from D-erythrose 4-phosphate: step 3/5.</text>
</comment>
<keyword evidence="6 11" id="KW-0808">Transferase</keyword>
<comment type="subunit">
    <text evidence="11">Homodimer.</text>
</comment>
<feature type="binding site" evidence="11">
    <location>
        <position position="193"/>
    </location>
    <ligand>
        <name>pyridoxal 5'-phosphate</name>
        <dbReference type="ChEBI" id="CHEBI:597326"/>
    </ligand>
</feature>
<dbReference type="InterPro" id="IPR000192">
    <property type="entry name" value="Aminotrans_V_dom"/>
</dbReference>
<comment type="cofactor">
    <cofactor evidence="11">
        <name>pyridoxal 5'-phosphate</name>
        <dbReference type="ChEBI" id="CHEBI:597326"/>
    </cofactor>
    <text evidence="11">Binds 1 pyridoxal phosphate per subunit.</text>
</comment>
<dbReference type="GO" id="GO:0008615">
    <property type="term" value="P:pyridoxine biosynthetic process"/>
    <property type="evidence" value="ECO:0007669"/>
    <property type="project" value="UniProtKB-UniRule"/>
</dbReference>
<dbReference type="EC" id="2.6.1.52" evidence="11"/>
<feature type="binding site" evidence="11">
    <location>
        <position position="101"/>
    </location>
    <ligand>
        <name>pyridoxal 5'-phosphate</name>
        <dbReference type="ChEBI" id="CHEBI:597326"/>
    </ligand>
</feature>
<dbReference type="HAMAP" id="MF_00160">
    <property type="entry name" value="SerC_aminotrans_5"/>
    <property type="match status" value="1"/>
</dbReference>
<keyword evidence="11" id="KW-0664">Pyridoxine biosynthesis</keyword>
<evidence type="ECO:0000256" key="9">
    <source>
        <dbReference type="ARBA" id="ARBA00047630"/>
    </source>
</evidence>
<dbReference type="InterPro" id="IPR015421">
    <property type="entry name" value="PyrdxlP-dep_Trfase_major"/>
</dbReference>
<evidence type="ECO:0000256" key="6">
    <source>
        <dbReference type="ARBA" id="ARBA00022679"/>
    </source>
</evidence>
<dbReference type="InterPro" id="IPR015424">
    <property type="entry name" value="PyrdxlP-dep_Trfase"/>
</dbReference>
<comment type="caution">
    <text evidence="13">The sequence shown here is derived from an EMBL/GenBank/DDBJ whole genome shotgun (WGS) entry which is preliminary data.</text>
</comment>
<evidence type="ECO:0000313" key="13">
    <source>
        <dbReference type="EMBL" id="TBT86664.1"/>
    </source>
</evidence>
<dbReference type="OrthoDB" id="9809412at2"/>
<evidence type="ECO:0000256" key="7">
    <source>
        <dbReference type="ARBA" id="ARBA00022898"/>
    </source>
</evidence>
<keyword evidence="8 11" id="KW-0718">Serine biosynthesis</keyword>
<proteinExistence type="inferred from homology"/>
<dbReference type="GO" id="GO:0030170">
    <property type="term" value="F:pyridoxal phosphate binding"/>
    <property type="evidence" value="ECO:0007669"/>
    <property type="project" value="UniProtKB-UniRule"/>
</dbReference>
<feature type="binding site" evidence="11">
    <location>
        <position position="41"/>
    </location>
    <ligand>
        <name>L-glutamate</name>
        <dbReference type="ChEBI" id="CHEBI:29985"/>
    </ligand>
</feature>
<dbReference type="GO" id="GO:0006564">
    <property type="term" value="P:L-serine biosynthetic process"/>
    <property type="evidence" value="ECO:0007669"/>
    <property type="project" value="UniProtKB-UniRule"/>
</dbReference>
<comment type="subcellular location">
    <subcellularLocation>
        <location evidence="11">Cytoplasm</location>
    </subcellularLocation>
</comment>
<dbReference type="Pfam" id="PF00266">
    <property type="entry name" value="Aminotran_5"/>
    <property type="match status" value="1"/>
</dbReference>
<dbReference type="PANTHER" id="PTHR43247:SF1">
    <property type="entry name" value="PHOSPHOSERINE AMINOTRANSFERASE"/>
    <property type="match status" value="1"/>
</dbReference>
<feature type="binding site" evidence="11">
    <location>
        <position position="170"/>
    </location>
    <ligand>
        <name>pyridoxal 5'-phosphate</name>
        <dbReference type="ChEBI" id="CHEBI:597326"/>
    </ligand>
</feature>
<dbReference type="GO" id="GO:0004648">
    <property type="term" value="F:O-phospho-L-serine:2-oxoglutarate aminotransferase activity"/>
    <property type="evidence" value="ECO:0007669"/>
    <property type="project" value="UniProtKB-UniRule"/>
</dbReference>